<organism evidence="1 2">
    <name type="scientific">Phytophthora aleatoria</name>
    <dbReference type="NCBI Taxonomy" id="2496075"/>
    <lineage>
        <taxon>Eukaryota</taxon>
        <taxon>Sar</taxon>
        <taxon>Stramenopiles</taxon>
        <taxon>Oomycota</taxon>
        <taxon>Peronosporomycetes</taxon>
        <taxon>Peronosporales</taxon>
        <taxon>Peronosporaceae</taxon>
        <taxon>Phytophthora</taxon>
    </lineage>
</organism>
<dbReference type="EMBL" id="JAENGY010000730">
    <property type="protein sequence ID" value="KAG6957453.1"/>
    <property type="molecule type" value="Genomic_DNA"/>
</dbReference>
<keyword evidence="2" id="KW-1185">Reference proteome</keyword>
<evidence type="ECO:0000313" key="2">
    <source>
        <dbReference type="Proteomes" id="UP000709295"/>
    </source>
</evidence>
<protein>
    <submittedName>
        <fullName evidence="1">Uncharacterized protein</fullName>
    </submittedName>
</protein>
<gene>
    <name evidence="1" type="ORF">JG688_00010969</name>
</gene>
<name>A0A8J5M5K8_9STRA</name>
<accession>A0A8J5M5K8</accession>
<sequence length="75" mass="8365">MLFVDELRRAVVAGYFGPNTYRLAEVDKKFTGPFSWDEAVKSEAPALVYRQACNDVAGCRAIKTCLKIPDTCMLC</sequence>
<dbReference type="Proteomes" id="UP000709295">
    <property type="component" value="Unassembled WGS sequence"/>
</dbReference>
<evidence type="ECO:0000313" key="1">
    <source>
        <dbReference type="EMBL" id="KAG6957453.1"/>
    </source>
</evidence>
<dbReference type="AlphaFoldDB" id="A0A8J5M5K8"/>
<proteinExistence type="predicted"/>
<comment type="caution">
    <text evidence="1">The sequence shown here is derived from an EMBL/GenBank/DDBJ whole genome shotgun (WGS) entry which is preliminary data.</text>
</comment>
<reference evidence="1" key="1">
    <citation type="submission" date="2021-01" db="EMBL/GenBank/DDBJ databases">
        <title>Phytophthora aleatoria, a newly-described species from Pinus radiata is distinct from Phytophthora cactorum isolates based on comparative genomics.</title>
        <authorList>
            <person name="Mcdougal R."/>
            <person name="Panda P."/>
            <person name="Williams N."/>
            <person name="Studholme D.J."/>
        </authorList>
    </citation>
    <scope>NUCLEOTIDE SEQUENCE</scope>
    <source>
        <strain evidence="1">NZFS 4037</strain>
    </source>
</reference>